<comment type="caution">
    <text evidence="1">The sequence shown here is derived from an EMBL/GenBank/DDBJ whole genome shotgun (WGS) entry which is preliminary data.</text>
</comment>
<evidence type="ECO:0000313" key="1">
    <source>
        <dbReference type="EMBL" id="KAK8872400.1"/>
    </source>
</evidence>
<organism evidence="1 2">
    <name type="scientific">Apiospora arundinis</name>
    <dbReference type="NCBI Taxonomy" id="335852"/>
    <lineage>
        <taxon>Eukaryota</taxon>
        <taxon>Fungi</taxon>
        <taxon>Dikarya</taxon>
        <taxon>Ascomycota</taxon>
        <taxon>Pezizomycotina</taxon>
        <taxon>Sordariomycetes</taxon>
        <taxon>Xylariomycetidae</taxon>
        <taxon>Amphisphaeriales</taxon>
        <taxon>Apiosporaceae</taxon>
        <taxon>Apiospora</taxon>
    </lineage>
</organism>
<reference evidence="1 2" key="1">
    <citation type="journal article" date="2024" name="IMA Fungus">
        <title>Apiospora arundinis, a panoply of carbohydrate-active enzymes and secondary metabolites.</title>
        <authorList>
            <person name="Sorensen T."/>
            <person name="Petersen C."/>
            <person name="Muurmann A.T."/>
            <person name="Christiansen J.V."/>
            <person name="Brundto M.L."/>
            <person name="Overgaard C.K."/>
            <person name="Boysen A.T."/>
            <person name="Wollenberg R.D."/>
            <person name="Larsen T.O."/>
            <person name="Sorensen J.L."/>
            <person name="Nielsen K.L."/>
            <person name="Sondergaard T.E."/>
        </authorList>
    </citation>
    <scope>NUCLEOTIDE SEQUENCE [LARGE SCALE GENOMIC DNA]</scope>
    <source>
        <strain evidence="1 2">AAU 773</strain>
    </source>
</reference>
<sequence>MAFWCVYPAYPDSVLVTADQMRHYWAKVTGSCGWYMASTYGLENYWAIGYMPSERTIKDIGRRPRPFVKCHSSGMVECEIMRIED</sequence>
<evidence type="ECO:0000313" key="2">
    <source>
        <dbReference type="Proteomes" id="UP001390339"/>
    </source>
</evidence>
<protein>
    <submittedName>
        <fullName evidence="1">Uncharacterized protein</fullName>
    </submittedName>
</protein>
<proteinExistence type="predicted"/>
<keyword evidence="2" id="KW-1185">Reference proteome</keyword>
<gene>
    <name evidence="1" type="ORF">PGQ11_002914</name>
</gene>
<dbReference type="EMBL" id="JAPCWZ010000003">
    <property type="protein sequence ID" value="KAK8872400.1"/>
    <property type="molecule type" value="Genomic_DNA"/>
</dbReference>
<accession>A0ABR2J438</accession>
<dbReference type="Proteomes" id="UP001390339">
    <property type="component" value="Unassembled WGS sequence"/>
</dbReference>
<name>A0ABR2J438_9PEZI</name>